<sequence>MAVRNTVVFTRLDTNVDWPPVSEAYRIIYMDWESRGWRNFISKDVSADGLTRTVVLEWLSEDKKFDFTENATVRSYFNERDIYCIENDITLKVTTDEI</sequence>
<name>A0A382QKA1_9ZZZZ</name>
<accession>A0A382QKA1</accession>
<reference evidence="1" key="1">
    <citation type="submission" date="2018-05" db="EMBL/GenBank/DDBJ databases">
        <authorList>
            <person name="Lanie J.A."/>
            <person name="Ng W.-L."/>
            <person name="Kazmierczak K.M."/>
            <person name="Andrzejewski T.M."/>
            <person name="Davidsen T.M."/>
            <person name="Wayne K.J."/>
            <person name="Tettelin H."/>
            <person name="Glass J.I."/>
            <person name="Rusch D."/>
            <person name="Podicherti R."/>
            <person name="Tsui H.-C.T."/>
            <person name="Winkler M.E."/>
        </authorList>
    </citation>
    <scope>NUCLEOTIDE SEQUENCE</scope>
</reference>
<evidence type="ECO:0000313" key="1">
    <source>
        <dbReference type="EMBL" id="SVC85315.1"/>
    </source>
</evidence>
<protein>
    <submittedName>
        <fullName evidence="1">Uncharacterized protein</fullName>
    </submittedName>
</protein>
<organism evidence="1">
    <name type="scientific">marine metagenome</name>
    <dbReference type="NCBI Taxonomy" id="408172"/>
    <lineage>
        <taxon>unclassified sequences</taxon>
        <taxon>metagenomes</taxon>
        <taxon>ecological metagenomes</taxon>
    </lineage>
</organism>
<dbReference type="AlphaFoldDB" id="A0A382QKA1"/>
<proteinExistence type="predicted"/>
<dbReference type="EMBL" id="UINC01114771">
    <property type="protein sequence ID" value="SVC85315.1"/>
    <property type="molecule type" value="Genomic_DNA"/>
</dbReference>
<gene>
    <name evidence="1" type="ORF">METZ01_LOCUS338169</name>
</gene>